<gene>
    <name evidence="5" type="ORF">DSOL_0939</name>
</gene>
<evidence type="ECO:0000256" key="2">
    <source>
        <dbReference type="ARBA" id="ARBA00023125"/>
    </source>
</evidence>
<dbReference type="EMBL" id="MLBF01000004">
    <property type="protein sequence ID" value="OLN33212.1"/>
    <property type="molecule type" value="Genomic_DNA"/>
</dbReference>
<reference evidence="5 6" key="1">
    <citation type="submission" date="2016-09" db="EMBL/GenBank/DDBJ databases">
        <title>Complete genome of Desulfosporosinus sp. OL.</title>
        <authorList>
            <person name="Mardanov A."/>
            <person name="Beletsky A."/>
            <person name="Panova A."/>
            <person name="Karnachuk O."/>
            <person name="Ravin N."/>
        </authorList>
    </citation>
    <scope>NUCLEOTIDE SEQUENCE [LARGE SCALE GENOMIC DNA]</scope>
    <source>
        <strain evidence="5 6">OL</strain>
    </source>
</reference>
<evidence type="ECO:0000256" key="3">
    <source>
        <dbReference type="ARBA" id="ARBA00023163"/>
    </source>
</evidence>
<dbReference type="CDD" id="cd00090">
    <property type="entry name" value="HTH_ARSR"/>
    <property type="match status" value="1"/>
</dbReference>
<dbReference type="PANTHER" id="PTHR43132:SF2">
    <property type="entry name" value="ARSENICAL RESISTANCE OPERON REPRESSOR ARSR-RELATED"/>
    <property type="match status" value="1"/>
</dbReference>
<accession>A0A1Q8R0R5</accession>
<dbReference type="SMART" id="SM00418">
    <property type="entry name" value="HTH_ARSR"/>
    <property type="match status" value="1"/>
</dbReference>
<dbReference type="PANTHER" id="PTHR43132">
    <property type="entry name" value="ARSENICAL RESISTANCE OPERON REPRESSOR ARSR-RELATED"/>
    <property type="match status" value="1"/>
</dbReference>
<organism evidence="5 6">
    <name type="scientific">Desulfosporosinus metallidurans</name>
    <dbReference type="NCBI Taxonomy" id="1888891"/>
    <lineage>
        <taxon>Bacteria</taxon>
        <taxon>Bacillati</taxon>
        <taxon>Bacillota</taxon>
        <taxon>Clostridia</taxon>
        <taxon>Eubacteriales</taxon>
        <taxon>Desulfitobacteriaceae</taxon>
        <taxon>Desulfosporosinus</taxon>
    </lineage>
</organism>
<dbReference type="InterPro" id="IPR036388">
    <property type="entry name" value="WH-like_DNA-bd_sf"/>
</dbReference>
<evidence type="ECO:0000259" key="4">
    <source>
        <dbReference type="PROSITE" id="PS50987"/>
    </source>
</evidence>
<dbReference type="AlphaFoldDB" id="A0A1Q8R0R5"/>
<dbReference type="PROSITE" id="PS50987">
    <property type="entry name" value="HTH_ARSR_2"/>
    <property type="match status" value="1"/>
</dbReference>
<sequence>MKTVMLYKKSNLFKAIAHPARVQILEYLSFGEQCVCDIISELGLEQSNVSQHLAVLRRENLIESRKQGLQVMYQIKHQEILAVLQKAQDLISNELNFNHRLMQEIETKDGLDQD</sequence>
<feature type="domain" description="HTH arsR-type" evidence="4">
    <location>
        <begin position="1"/>
        <end position="95"/>
    </location>
</feature>
<proteinExistence type="predicted"/>
<dbReference type="STRING" id="1888891.DSOL_0939"/>
<dbReference type="InterPro" id="IPR051011">
    <property type="entry name" value="Metal_resp_trans_reg"/>
</dbReference>
<evidence type="ECO:0000313" key="6">
    <source>
        <dbReference type="Proteomes" id="UP000186102"/>
    </source>
</evidence>
<evidence type="ECO:0000313" key="5">
    <source>
        <dbReference type="EMBL" id="OLN33212.1"/>
    </source>
</evidence>
<dbReference type="GO" id="GO:0003700">
    <property type="term" value="F:DNA-binding transcription factor activity"/>
    <property type="evidence" value="ECO:0007669"/>
    <property type="project" value="InterPro"/>
</dbReference>
<keyword evidence="1" id="KW-0805">Transcription regulation</keyword>
<dbReference type="Proteomes" id="UP000186102">
    <property type="component" value="Unassembled WGS sequence"/>
</dbReference>
<dbReference type="RefSeq" id="WP_075363705.1">
    <property type="nucleotide sequence ID" value="NZ_MLBF01000004.1"/>
</dbReference>
<comment type="caution">
    <text evidence="5">The sequence shown here is derived from an EMBL/GenBank/DDBJ whole genome shotgun (WGS) entry which is preliminary data.</text>
</comment>
<dbReference type="InterPro" id="IPR001845">
    <property type="entry name" value="HTH_ArsR_DNA-bd_dom"/>
</dbReference>
<dbReference type="NCBIfam" id="NF033788">
    <property type="entry name" value="HTH_metalloreg"/>
    <property type="match status" value="1"/>
</dbReference>
<keyword evidence="2" id="KW-0238">DNA-binding</keyword>
<dbReference type="OrthoDB" id="9798835at2"/>
<name>A0A1Q8R0R5_9FIRM</name>
<keyword evidence="3" id="KW-0804">Transcription</keyword>
<dbReference type="SUPFAM" id="SSF46785">
    <property type="entry name" value="Winged helix' DNA-binding domain"/>
    <property type="match status" value="1"/>
</dbReference>
<dbReference type="InterPro" id="IPR036390">
    <property type="entry name" value="WH_DNA-bd_sf"/>
</dbReference>
<protein>
    <submittedName>
        <fullName evidence="5">Transcriptional regulator, ArsR family</fullName>
    </submittedName>
</protein>
<dbReference type="InterPro" id="IPR011991">
    <property type="entry name" value="ArsR-like_HTH"/>
</dbReference>
<dbReference type="Gene3D" id="1.10.10.10">
    <property type="entry name" value="Winged helix-like DNA-binding domain superfamily/Winged helix DNA-binding domain"/>
    <property type="match status" value="1"/>
</dbReference>
<dbReference type="PRINTS" id="PR00778">
    <property type="entry name" value="HTHARSR"/>
</dbReference>
<evidence type="ECO:0000256" key="1">
    <source>
        <dbReference type="ARBA" id="ARBA00023015"/>
    </source>
</evidence>
<dbReference type="Pfam" id="PF01022">
    <property type="entry name" value="HTH_5"/>
    <property type="match status" value="1"/>
</dbReference>
<keyword evidence="6" id="KW-1185">Reference proteome</keyword>
<dbReference type="GO" id="GO:0003677">
    <property type="term" value="F:DNA binding"/>
    <property type="evidence" value="ECO:0007669"/>
    <property type="project" value="UniProtKB-KW"/>
</dbReference>